<protein>
    <recommendedName>
        <fullName evidence="6">FMN dependent NADH:quinone oxidoreductase</fullName>
        <ecNumber evidence="6">1.6.5.-</ecNumber>
    </recommendedName>
    <alternativeName>
        <fullName evidence="6">Azo-dye reductase</fullName>
    </alternativeName>
    <alternativeName>
        <fullName evidence="6">FMN-dependent NADH-azo compound oxidoreductase</fullName>
    </alternativeName>
    <alternativeName>
        <fullName evidence="6">FMN-dependent NADH-azoreductase</fullName>
        <ecNumber evidence="6">1.7.1.17</ecNumber>
    </alternativeName>
</protein>
<evidence type="ECO:0000256" key="2">
    <source>
        <dbReference type="ARBA" id="ARBA00022643"/>
    </source>
</evidence>
<sequence length="206" mass="22784">MKTLIVTASIMGEQGCSTHLAGRVKHHLINHGVNPLFTERDLVKDNLPHLTAPEFSSWWQEGADKELLPSQCDSDALLEELQAHDLIVLAIPTYNFGMPSQFKAWFDRILRPGISFRYTSGRPEGLLSNKPVLVLITRGGLLSDTAPDHQTSYITTLLAFIGLTDIRFIYAGGLNMGDKVKTRALAEADSQIAGYVRRIAGRDSHD</sequence>
<evidence type="ECO:0000313" key="9">
    <source>
        <dbReference type="Proteomes" id="UP001500795"/>
    </source>
</evidence>
<comment type="caution">
    <text evidence="8">The sequence shown here is derived from an EMBL/GenBank/DDBJ whole genome shotgun (WGS) entry which is preliminary data.</text>
</comment>
<evidence type="ECO:0000256" key="3">
    <source>
        <dbReference type="ARBA" id="ARBA00023002"/>
    </source>
</evidence>
<dbReference type="RefSeq" id="WP_344959548.1">
    <property type="nucleotide sequence ID" value="NZ_BAABCX010000005.1"/>
</dbReference>
<dbReference type="Pfam" id="PF02525">
    <property type="entry name" value="Flavodoxin_2"/>
    <property type="match status" value="1"/>
</dbReference>
<dbReference type="HAMAP" id="MF_01216">
    <property type="entry name" value="Azoreductase_type1"/>
    <property type="match status" value="1"/>
</dbReference>
<evidence type="ECO:0000256" key="4">
    <source>
        <dbReference type="ARBA" id="ARBA00023027"/>
    </source>
</evidence>
<gene>
    <name evidence="6" type="primary">azoR</name>
    <name evidence="8" type="ORF">GCM10022394_30090</name>
</gene>
<keyword evidence="3 6" id="KW-0560">Oxidoreductase</keyword>
<dbReference type="Gene3D" id="3.40.50.360">
    <property type="match status" value="1"/>
</dbReference>
<evidence type="ECO:0000256" key="1">
    <source>
        <dbReference type="ARBA" id="ARBA00022630"/>
    </source>
</evidence>
<reference evidence="9" key="1">
    <citation type="journal article" date="2019" name="Int. J. Syst. Evol. Microbiol.">
        <title>The Global Catalogue of Microorganisms (GCM) 10K type strain sequencing project: providing services to taxonomists for standard genome sequencing and annotation.</title>
        <authorList>
            <consortium name="The Broad Institute Genomics Platform"/>
            <consortium name="The Broad Institute Genome Sequencing Center for Infectious Disease"/>
            <person name="Wu L."/>
            <person name="Ma J."/>
        </authorList>
    </citation>
    <scope>NUCLEOTIDE SEQUENCE [LARGE SCALE GENOMIC DNA]</scope>
    <source>
        <strain evidence="9">JCM 17110</strain>
    </source>
</reference>
<accession>A0ABP6WB63</accession>
<feature type="domain" description="Flavodoxin-like fold" evidence="7">
    <location>
        <begin position="1"/>
        <end position="193"/>
    </location>
</feature>
<dbReference type="EMBL" id="BAABCX010000005">
    <property type="protein sequence ID" value="GAA3547940.1"/>
    <property type="molecule type" value="Genomic_DNA"/>
</dbReference>
<evidence type="ECO:0000256" key="5">
    <source>
        <dbReference type="ARBA" id="ARBA00048542"/>
    </source>
</evidence>
<feature type="binding site" evidence="6">
    <location>
        <position position="9"/>
    </location>
    <ligand>
        <name>FMN</name>
        <dbReference type="ChEBI" id="CHEBI:58210"/>
    </ligand>
</feature>
<keyword evidence="2 6" id="KW-0288">FMN</keyword>
<comment type="function">
    <text evidence="6">Quinone reductase that provides resistance to thiol-specific stress caused by electrophilic quinones.</text>
</comment>
<dbReference type="PANTHER" id="PTHR43741">
    <property type="entry name" value="FMN-DEPENDENT NADH-AZOREDUCTASE 1"/>
    <property type="match status" value="1"/>
</dbReference>
<comment type="catalytic activity">
    <reaction evidence="6">
        <text>2 a quinone + NADH + H(+) = 2 a 1,4-benzosemiquinone + NAD(+)</text>
        <dbReference type="Rhea" id="RHEA:65952"/>
        <dbReference type="ChEBI" id="CHEBI:15378"/>
        <dbReference type="ChEBI" id="CHEBI:57540"/>
        <dbReference type="ChEBI" id="CHEBI:57945"/>
        <dbReference type="ChEBI" id="CHEBI:132124"/>
        <dbReference type="ChEBI" id="CHEBI:134225"/>
    </reaction>
</comment>
<comment type="subunit">
    <text evidence="6">Homodimer.</text>
</comment>
<evidence type="ECO:0000313" key="8">
    <source>
        <dbReference type="EMBL" id="GAA3547940.1"/>
    </source>
</evidence>
<dbReference type="InterPro" id="IPR029039">
    <property type="entry name" value="Flavoprotein-like_sf"/>
</dbReference>
<keyword evidence="1 6" id="KW-0285">Flavoprotein</keyword>
<dbReference type="InterPro" id="IPR050104">
    <property type="entry name" value="FMN-dep_NADH:Q_OxRdtase_AzoR1"/>
</dbReference>
<dbReference type="SUPFAM" id="SSF52218">
    <property type="entry name" value="Flavoproteins"/>
    <property type="match status" value="1"/>
</dbReference>
<name>A0ABP6WB63_9GAMM</name>
<evidence type="ECO:0000256" key="6">
    <source>
        <dbReference type="HAMAP-Rule" id="MF_01216"/>
    </source>
</evidence>
<dbReference type="EC" id="1.6.5.-" evidence="6"/>
<dbReference type="EC" id="1.7.1.17" evidence="6"/>
<dbReference type="Proteomes" id="UP001500795">
    <property type="component" value="Unassembled WGS sequence"/>
</dbReference>
<comment type="function">
    <text evidence="6">Also exhibits azoreductase activity. Catalyzes the reductive cleavage of the azo bond in aromatic azo compounds to the corresponding amines.</text>
</comment>
<dbReference type="InterPro" id="IPR003680">
    <property type="entry name" value="Flavodoxin_fold"/>
</dbReference>
<comment type="catalytic activity">
    <reaction evidence="5">
        <text>N,N-dimethyl-1,4-phenylenediamine + anthranilate + 2 NAD(+) = 2-(4-dimethylaminophenyl)diazenylbenzoate + 2 NADH + 2 H(+)</text>
        <dbReference type="Rhea" id="RHEA:55872"/>
        <dbReference type="ChEBI" id="CHEBI:15378"/>
        <dbReference type="ChEBI" id="CHEBI:15783"/>
        <dbReference type="ChEBI" id="CHEBI:16567"/>
        <dbReference type="ChEBI" id="CHEBI:57540"/>
        <dbReference type="ChEBI" id="CHEBI:57945"/>
        <dbReference type="ChEBI" id="CHEBI:71579"/>
        <dbReference type="EC" id="1.7.1.17"/>
    </reaction>
    <physiologicalReaction direction="right-to-left" evidence="5">
        <dbReference type="Rhea" id="RHEA:55874"/>
    </physiologicalReaction>
</comment>
<keyword evidence="4 6" id="KW-0520">NAD</keyword>
<organism evidence="8 9">
    <name type="scientific">Zobellella aerophila</name>
    <dbReference type="NCBI Taxonomy" id="870480"/>
    <lineage>
        <taxon>Bacteria</taxon>
        <taxon>Pseudomonadati</taxon>
        <taxon>Pseudomonadota</taxon>
        <taxon>Gammaproteobacteria</taxon>
        <taxon>Aeromonadales</taxon>
        <taxon>Aeromonadaceae</taxon>
        <taxon>Zobellella</taxon>
    </lineage>
</organism>
<feature type="binding site" evidence="6">
    <location>
        <begin position="137"/>
        <end position="140"/>
    </location>
    <ligand>
        <name>FMN</name>
        <dbReference type="ChEBI" id="CHEBI:58210"/>
    </ligand>
</feature>
<dbReference type="InterPro" id="IPR023048">
    <property type="entry name" value="NADH:quinone_OxRdtase_FMN_depd"/>
</dbReference>
<comment type="caution">
    <text evidence="6">Lacks conserved residue(s) required for the propagation of feature annotation.</text>
</comment>
<evidence type="ECO:0000259" key="7">
    <source>
        <dbReference type="Pfam" id="PF02525"/>
    </source>
</evidence>
<comment type="similarity">
    <text evidence="6">Belongs to the azoreductase type 1 family.</text>
</comment>
<comment type="cofactor">
    <cofactor evidence="6">
        <name>FMN</name>
        <dbReference type="ChEBI" id="CHEBI:58210"/>
    </cofactor>
    <text evidence="6">Binds 1 FMN per subunit.</text>
</comment>
<proteinExistence type="inferred from homology"/>
<dbReference type="PANTHER" id="PTHR43741:SF4">
    <property type="entry name" value="FMN-DEPENDENT NADH:QUINONE OXIDOREDUCTASE"/>
    <property type="match status" value="1"/>
</dbReference>
<keyword evidence="9" id="KW-1185">Reference proteome</keyword>